<dbReference type="RefSeq" id="WP_144029114.1">
    <property type="nucleotide sequence ID" value="NZ_NMQW01000049.1"/>
</dbReference>
<dbReference type="EMBL" id="NMQW01000049">
    <property type="protein sequence ID" value="OXM83271.1"/>
    <property type="molecule type" value="Genomic_DNA"/>
</dbReference>
<evidence type="ECO:0000313" key="2">
    <source>
        <dbReference type="Proteomes" id="UP000215509"/>
    </source>
</evidence>
<comment type="caution">
    <text evidence="1">The sequence shown here is derived from an EMBL/GenBank/DDBJ whole genome shotgun (WGS) entry which is preliminary data.</text>
</comment>
<organism evidence="1 2">
    <name type="scientific">Paenibacillus rigui</name>
    <dbReference type="NCBI Taxonomy" id="554312"/>
    <lineage>
        <taxon>Bacteria</taxon>
        <taxon>Bacillati</taxon>
        <taxon>Bacillota</taxon>
        <taxon>Bacilli</taxon>
        <taxon>Bacillales</taxon>
        <taxon>Paenibacillaceae</taxon>
        <taxon>Paenibacillus</taxon>
    </lineage>
</organism>
<dbReference type="AlphaFoldDB" id="A0A229UIT6"/>
<proteinExistence type="predicted"/>
<name>A0A229UIT6_9BACL</name>
<dbReference type="OrthoDB" id="2614437at2"/>
<gene>
    <name evidence="1" type="ORF">CF651_26450</name>
</gene>
<reference evidence="1 2" key="1">
    <citation type="submission" date="2017-07" db="EMBL/GenBank/DDBJ databases">
        <title>Genome sequencing and assembly of Paenibacillus rigui.</title>
        <authorList>
            <person name="Mayilraj S."/>
        </authorList>
    </citation>
    <scope>NUCLEOTIDE SEQUENCE [LARGE SCALE GENOMIC DNA]</scope>
    <source>
        <strain evidence="1 2">JCM 16352</strain>
    </source>
</reference>
<accession>A0A229UIT6</accession>
<evidence type="ECO:0000313" key="1">
    <source>
        <dbReference type="EMBL" id="OXM83271.1"/>
    </source>
</evidence>
<dbReference type="Proteomes" id="UP000215509">
    <property type="component" value="Unassembled WGS sequence"/>
</dbReference>
<sequence length="118" mass="13422">MASIAELAEEIKTDKIKNEDLIVCLEAKNLRVVAMAMFKLIERNYCDLRIVERLAELGELITDNKFIGPWQFGHVAIATLSLIDNEDAKIKFNELVDGLSNNDKFLVDNFIKSETYKA</sequence>
<keyword evidence="2" id="KW-1185">Reference proteome</keyword>
<protein>
    <submittedName>
        <fullName evidence="1">Uncharacterized protein</fullName>
    </submittedName>
</protein>